<dbReference type="InterPro" id="IPR035901">
    <property type="entry name" value="GIY-YIG_endonuc_sf"/>
</dbReference>
<dbReference type="Proteomes" id="UP000179136">
    <property type="component" value="Unassembled WGS sequence"/>
</dbReference>
<dbReference type="CDD" id="cd10448">
    <property type="entry name" value="GIY-YIG_unchar_3"/>
    <property type="match status" value="1"/>
</dbReference>
<feature type="domain" description="GIY-YIG" evidence="2">
    <location>
        <begin position="4"/>
        <end position="80"/>
    </location>
</feature>
<evidence type="ECO:0000256" key="1">
    <source>
        <dbReference type="ARBA" id="ARBA00007435"/>
    </source>
</evidence>
<comment type="caution">
    <text evidence="3">The sequence shown here is derived from an EMBL/GenBank/DDBJ whole genome shotgun (WGS) entry which is preliminary data.</text>
</comment>
<dbReference type="InterPro" id="IPR050190">
    <property type="entry name" value="UPF0213_domain"/>
</dbReference>
<proteinExistence type="inferred from homology"/>
<gene>
    <name evidence="3" type="ORF">A3B87_02910</name>
</gene>
<comment type="similarity">
    <text evidence="1">Belongs to the UPF0213 family.</text>
</comment>
<organism evidence="3 4">
    <name type="scientific">Candidatus Kuenenbacteria bacterium RIFCSPHIGHO2_02_FULL_39_13</name>
    <dbReference type="NCBI Taxonomy" id="1798561"/>
    <lineage>
        <taxon>Bacteria</taxon>
        <taxon>Candidatus Kueneniibacteriota</taxon>
    </lineage>
</organism>
<dbReference type="SUPFAM" id="SSF82771">
    <property type="entry name" value="GIY-YIG endonuclease"/>
    <property type="match status" value="1"/>
</dbReference>
<sequence length="99" mass="12072">MDQYNYYVYLLSNKRNTVIYTGVTSDLEGRILQHKQKQIKGFTSKYNVDKLVYYEEYDDIDSAIEREKQIKNYSRKKKIELIEKDNPKWKDLANDWYND</sequence>
<evidence type="ECO:0000313" key="4">
    <source>
        <dbReference type="Proteomes" id="UP000179136"/>
    </source>
</evidence>
<dbReference type="PANTHER" id="PTHR34477">
    <property type="entry name" value="UPF0213 PROTEIN YHBQ"/>
    <property type="match status" value="1"/>
</dbReference>
<dbReference type="SMART" id="SM00465">
    <property type="entry name" value="GIYc"/>
    <property type="match status" value="1"/>
</dbReference>
<dbReference type="Pfam" id="PF01541">
    <property type="entry name" value="GIY-YIG"/>
    <property type="match status" value="1"/>
</dbReference>
<protein>
    <recommendedName>
        <fullName evidence="2">GIY-YIG domain-containing protein</fullName>
    </recommendedName>
</protein>
<dbReference type="EMBL" id="MFMW01000002">
    <property type="protein sequence ID" value="OGG87659.1"/>
    <property type="molecule type" value="Genomic_DNA"/>
</dbReference>
<accession>A0A1F6FP83</accession>
<dbReference type="Gene3D" id="3.40.1440.10">
    <property type="entry name" value="GIY-YIG endonuclease"/>
    <property type="match status" value="1"/>
</dbReference>
<reference evidence="3 4" key="1">
    <citation type="journal article" date="2016" name="Nat. Commun.">
        <title>Thousands of microbial genomes shed light on interconnected biogeochemical processes in an aquifer system.</title>
        <authorList>
            <person name="Anantharaman K."/>
            <person name="Brown C.T."/>
            <person name="Hug L.A."/>
            <person name="Sharon I."/>
            <person name="Castelle C.J."/>
            <person name="Probst A.J."/>
            <person name="Thomas B.C."/>
            <person name="Singh A."/>
            <person name="Wilkins M.J."/>
            <person name="Karaoz U."/>
            <person name="Brodie E.L."/>
            <person name="Williams K.H."/>
            <person name="Hubbard S.S."/>
            <person name="Banfield J.F."/>
        </authorList>
    </citation>
    <scope>NUCLEOTIDE SEQUENCE [LARGE SCALE GENOMIC DNA]</scope>
</reference>
<dbReference type="PROSITE" id="PS50164">
    <property type="entry name" value="GIY_YIG"/>
    <property type="match status" value="1"/>
</dbReference>
<dbReference type="AlphaFoldDB" id="A0A1F6FP83"/>
<evidence type="ECO:0000259" key="2">
    <source>
        <dbReference type="PROSITE" id="PS50164"/>
    </source>
</evidence>
<dbReference type="PANTHER" id="PTHR34477:SF5">
    <property type="entry name" value="BSL5627 PROTEIN"/>
    <property type="match status" value="1"/>
</dbReference>
<name>A0A1F6FP83_9BACT</name>
<dbReference type="InterPro" id="IPR000305">
    <property type="entry name" value="GIY-YIG_endonuc"/>
</dbReference>
<evidence type="ECO:0000313" key="3">
    <source>
        <dbReference type="EMBL" id="OGG87659.1"/>
    </source>
</evidence>